<feature type="coiled-coil region" evidence="1">
    <location>
        <begin position="326"/>
        <end position="360"/>
    </location>
</feature>
<proteinExistence type="predicted"/>
<reference evidence="5 6" key="2">
    <citation type="journal article" date="2018" name="Elife">
        <title>Firefly genomes illuminate parallel origins of bioluminescence in beetles.</title>
        <authorList>
            <person name="Fallon T.R."/>
            <person name="Lower S.E."/>
            <person name="Chang C.H."/>
            <person name="Bessho-Uehara M."/>
            <person name="Martin G.J."/>
            <person name="Bewick A.J."/>
            <person name="Behringer M."/>
            <person name="Debat H.J."/>
            <person name="Wong I."/>
            <person name="Day J.C."/>
            <person name="Suvorov A."/>
            <person name="Silva C.J."/>
            <person name="Stanger-Hall K.F."/>
            <person name="Hall D.W."/>
            <person name="Schmitz R.J."/>
            <person name="Nelson D.R."/>
            <person name="Lewis S.M."/>
            <person name="Shigenobu S."/>
            <person name="Bybee S.M."/>
            <person name="Larracuente A.M."/>
            <person name="Oba Y."/>
            <person name="Weng J.K."/>
        </authorList>
    </citation>
    <scope>NUCLEOTIDE SEQUENCE [LARGE SCALE GENOMIC DNA]</scope>
    <source>
        <strain evidence="5">1611_PpyrPB1</strain>
        <tissue evidence="5">Whole body</tissue>
    </source>
</reference>
<dbReference type="SMART" id="SM01140">
    <property type="entry name" value="Drf_GBD"/>
    <property type="match status" value="1"/>
</dbReference>
<dbReference type="AlphaFoldDB" id="A0A1Y1LNA4"/>
<dbReference type="GO" id="GO:0005829">
    <property type="term" value="C:cytosol"/>
    <property type="evidence" value="ECO:0007669"/>
    <property type="project" value="TreeGrafter"/>
</dbReference>
<protein>
    <recommendedName>
        <fullName evidence="3">GBD/FH3 domain-containing protein</fullName>
    </recommendedName>
</protein>
<dbReference type="GO" id="GO:0051015">
    <property type="term" value="F:actin filament binding"/>
    <property type="evidence" value="ECO:0007669"/>
    <property type="project" value="TreeGrafter"/>
</dbReference>
<dbReference type="InterPro" id="IPR010473">
    <property type="entry name" value="GTPase-bd"/>
</dbReference>
<dbReference type="InterPro" id="IPR043592">
    <property type="entry name" value="FMNL_animal"/>
</dbReference>
<dbReference type="EMBL" id="GEZM01051186">
    <property type="protein sequence ID" value="JAV75093.1"/>
    <property type="molecule type" value="Transcribed_RNA"/>
</dbReference>
<dbReference type="PROSITE" id="PS51232">
    <property type="entry name" value="GBD_FH3"/>
    <property type="match status" value="1"/>
</dbReference>
<dbReference type="GO" id="GO:0031267">
    <property type="term" value="F:small GTPase binding"/>
    <property type="evidence" value="ECO:0007669"/>
    <property type="project" value="InterPro"/>
</dbReference>
<keyword evidence="6" id="KW-1185">Reference proteome</keyword>
<dbReference type="PANTHER" id="PTHR45857:SF9">
    <property type="entry name" value="MULTIPLE WING HAIRS, ISOFORM C"/>
    <property type="match status" value="1"/>
</dbReference>
<evidence type="ECO:0000313" key="4">
    <source>
        <dbReference type="EMBL" id="JAV75093.1"/>
    </source>
</evidence>
<evidence type="ECO:0000313" key="6">
    <source>
        <dbReference type="Proteomes" id="UP000327044"/>
    </source>
</evidence>
<evidence type="ECO:0000256" key="1">
    <source>
        <dbReference type="SAM" id="Coils"/>
    </source>
</evidence>
<dbReference type="Pfam" id="PF06367">
    <property type="entry name" value="Drf_FH3"/>
    <property type="match status" value="1"/>
</dbReference>
<dbReference type="GO" id="GO:0008360">
    <property type="term" value="P:regulation of cell shape"/>
    <property type="evidence" value="ECO:0007669"/>
    <property type="project" value="TreeGrafter"/>
</dbReference>
<dbReference type="SMART" id="SM01139">
    <property type="entry name" value="Drf_FH3"/>
    <property type="match status" value="1"/>
</dbReference>
<feature type="region of interest" description="Disordered" evidence="2">
    <location>
        <begin position="396"/>
        <end position="438"/>
    </location>
</feature>
<reference evidence="5" key="3">
    <citation type="submission" date="2019-08" db="EMBL/GenBank/DDBJ databases">
        <authorList>
            <consortium name="Photinus pyralis genome working group"/>
            <person name="Fallon T.R."/>
            <person name="Sander Lower S.E."/>
            <person name="Weng J.-K."/>
        </authorList>
    </citation>
    <scope>NUCLEOTIDE SEQUENCE</scope>
    <source>
        <strain evidence="5">1611_PpyrPB1</strain>
        <tissue evidence="5">Whole body</tissue>
    </source>
</reference>
<dbReference type="Proteomes" id="UP000327044">
    <property type="component" value="Unassembled WGS sequence"/>
</dbReference>
<dbReference type="GO" id="GO:0016477">
    <property type="term" value="P:cell migration"/>
    <property type="evidence" value="ECO:0007669"/>
    <property type="project" value="TreeGrafter"/>
</dbReference>
<dbReference type="InterPro" id="IPR014768">
    <property type="entry name" value="GBD/FH3_dom"/>
</dbReference>
<dbReference type="InterPro" id="IPR010472">
    <property type="entry name" value="FH3_dom"/>
</dbReference>
<accession>A0A1Y1LNA4</accession>
<dbReference type="InterPro" id="IPR016024">
    <property type="entry name" value="ARM-type_fold"/>
</dbReference>
<organism evidence="4">
    <name type="scientific">Photinus pyralis</name>
    <name type="common">Common eastern firefly</name>
    <name type="synonym">Lampyris pyralis</name>
    <dbReference type="NCBI Taxonomy" id="7054"/>
    <lineage>
        <taxon>Eukaryota</taxon>
        <taxon>Metazoa</taxon>
        <taxon>Ecdysozoa</taxon>
        <taxon>Arthropoda</taxon>
        <taxon>Hexapoda</taxon>
        <taxon>Insecta</taxon>
        <taxon>Pterygota</taxon>
        <taxon>Neoptera</taxon>
        <taxon>Endopterygota</taxon>
        <taxon>Coleoptera</taxon>
        <taxon>Polyphaga</taxon>
        <taxon>Elateriformia</taxon>
        <taxon>Elateroidea</taxon>
        <taxon>Lampyridae</taxon>
        <taxon>Lampyrinae</taxon>
        <taxon>Photinus</taxon>
    </lineage>
</organism>
<dbReference type="Gene3D" id="1.25.10.10">
    <property type="entry name" value="Leucine-rich Repeat Variant"/>
    <property type="match status" value="1"/>
</dbReference>
<dbReference type="OrthoDB" id="6427809at2759"/>
<dbReference type="FunCoup" id="A0A1Y1LNA4">
    <property type="interactions" value="21"/>
</dbReference>
<dbReference type="EMBL" id="VVIM01000003">
    <property type="protein sequence ID" value="KAB0801347.1"/>
    <property type="molecule type" value="Genomic_DNA"/>
</dbReference>
<dbReference type="PANTHER" id="PTHR45857">
    <property type="entry name" value="FORMIN-LIKE PROTEIN"/>
    <property type="match status" value="1"/>
</dbReference>
<evidence type="ECO:0000256" key="2">
    <source>
        <dbReference type="SAM" id="MobiDB-lite"/>
    </source>
</evidence>
<sequence>MAPNSEDNVPPPFRWDDDIYTKEKQRPPIYNPEDYASGVRKWARKNINSATNLYVTPSVPELDCGNLQTVASRDYRNPMLTSAASEMSLRQFGTVSELLSKLKADLRLAYPSFIQEFVSDPHDGVTLLLELLRTIQLSQGNNNGNNTTGRIPPSIQRRALLDELTCLQCLLCCCIRYSESIRRLTASSAGLFTLAVCIMTNVNKSRIIALQLLTKACEPAGNGHAIVSEAMSTLRLRFGEPVRFRFLIGMLTSAGGQEELLANGFKFINTFLDTAGSPQKRLYIQAELEQAGLDIENIRKITSVKSPSAAAVYEQLDYWSKNHIDIESLSSRLNHIEKQNDFLKDKVLLLERRIQILQEEKGVLVSLEQCLKERCSELQTEVLSLKSGKSRSSKLYVKKGGRSSTSRISDQVFTDNSTPAEDEGISSSERSLSPEDVQCEKSSYEIYDNKTEFDLKLLADEEETTIDDVIQELKNIVNDAETEAYSQTSKIQMDVLMNDPIFDSESEIVPANLQPQPPRRTRSLIHLYIPTEDYDYNREVFFENETPYTSDEGSDSLLSASKYRLPRIEKDLALYYSNVTSTRQLKKSESFHHRVKEVRTCRHNSTRITRQDSQQKTVQKKSKSLDRIDDGLDSMVDIIMTNQSKLATDLRPQSDSGNLTSNLFLSTRKDFKISKLPTYAGMEKQKMFLPPVTYEHLGYFPRLQDRNFHIKKGPSNAGLYSDFHVHCTSSNNSKKSDLSNTKERTRSILGKLTDLPSGLY</sequence>
<dbReference type="InParanoid" id="A0A1Y1LNA4"/>
<gene>
    <name evidence="5" type="ORF">PPYR_05701</name>
</gene>
<evidence type="ECO:0000259" key="3">
    <source>
        <dbReference type="PROSITE" id="PS51232"/>
    </source>
</evidence>
<dbReference type="InterPro" id="IPR011989">
    <property type="entry name" value="ARM-like"/>
</dbReference>
<reference evidence="4" key="1">
    <citation type="journal article" date="2016" name="Sci. Rep.">
        <title>Molecular characterization of firefly nuptial gifts: a multi-omics approach sheds light on postcopulatory sexual selection.</title>
        <authorList>
            <person name="Al-Wathiqui N."/>
            <person name="Fallon T.R."/>
            <person name="South A."/>
            <person name="Weng J.K."/>
            <person name="Lewis S.M."/>
        </authorList>
    </citation>
    <scope>NUCLEOTIDE SEQUENCE</scope>
</reference>
<feature type="domain" description="GBD/FH3" evidence="3">
    <location>
        <begin position="21"/>
        <end position="403"/>
    </location>
</feature>
<keyword evidence="1" id="KW-0175">Coiled coil</keyword>
<dbReference type="SUPFAM" id="SSF48371">
    <property type="entry name" value="ARM repeat"/>
    <property type="match status" value="1"/>
</dbReference>
<feature type="compositionally biased region" description="Polar residues" evidence="2">
    <location>
        <begin position="402"/>
        <end position="431"/>
    </location>
</feature>
<name>A0A1Y1LNA4_PHOPY</name>
<dbReference type="GO" id="GO:0030866">
    <property type="term" value="P:cortical actin cytoskeleton organization"/>
    <property type="evidence" value="ECO:0007669"/>
    <property type="project" value="TreeGrafter"/>
</dbReference>
<evidence type="ECO:0000313" key="5">
    <source>
        <dbReference type="EMBL" id="KAB0801347.1"/>
    </source>
</evidence>